<protein>
    <submittedName>
        <fullName evidence="2">Uncharacterized protein</fullName>
    </submittedName>
</protein>
<keyword evidence="3" id="KW-1185">Reference proteome</keyword>
<organism evidence="2 3">
    <name type="scientific">Mycena metata</name>
    <dbReference type="NCBI Taxonomy" id="1033252"/>
    <lineage>
        <taxon>Eukaryota</taxon>
        <taxon>Fungi</taxon>
        <taxon>Dikarya</taxon>
        <taxon>Basidiomycota</taxon>
        <taxon>Agaricomycotina</taxon>
        <taxon>Agaricomycetes</taxon>
        <taxon>Agaricomycetidae</taxon>
        <taxon>Agaricales</taxon>
        <taxon>Marasmiineae</taxon>
        <taxon>Mycenaceae</taxon>
        <taxon>Mycena</taxon>
    </lineage>
</organism>
<evidence type="ECO:0000313" key="3">
    <source>
        <dbReference type="Proteomes" id="UP001215598"/>
    </source>
</evidence>
<accession>A0AAD7MIF8</accession>
<feature type="region of interest" description="Disordered" evidence="1">
    <location>
        <begin position="163"/>
        <end position="197"/>
    </location>
</feature>
<name>A0AAD7MIF8_9AGAR</name>
<dbReference type="AlphaFoldDB" id="A0AAD7MIF8"/>
<dbReference type="Proteomes" id="UP001215598">
    <property type="component" value="Unassembled WGS sequence"/>
</dbReference>
<sequence>MCPPGPRFACAQCPPAQCAVFVASEIDVRTGAAVPRLTPTSTSEVCACGHGWIAHEGVPCNDATHPNYAFRRGPCPASNCGGFYSHEARWVFSTVCICMAIWMSHNGVVTLGSSAPVNSGLPLPTTATDRLEPSLAAPVHSYQGVPGVVDGPVGTRRVASAHRTLPQHQATTSALTSSAIASSSAAARRGPRRAFPAGPSPFSNTVNILFALYPLVIPGLHEPAGYGTTVLKAQNDNMLTILTRLKQHGLVFPVAVPHAGLASPQEFNAQVVAALRRRDLMLREFPTSTNTDAAVFAEFPWVLLAPTRRESTLTFKPHPRININTFGIEEFKKLSNKFTNPDPLDGATSKLIWGAPRFAHVMGPINLPEFSAQDLPPTEERTLPHVCYGLRVINRLPILTTAMAVDVGCLDGCHDHARITTRHHGSALGITDPLGNPERRTRIKTAKSAPTISNPDRVIQTRRF</sequence>
<feature type="compositionally biased region" description="Low complexity" evidence="1">
    <location>
        <begin position="170"/>
        <end position="197"/>
    </location>
</feature>
<evidence type="ECO:0000256" key="1">
    <source>
        <dbReference type="SAM" id="MobiDB-lite"/>
    </source>
</evidence>
<gene>
    <name evidence="2" type="ORF">B0H16DRAFT_1796306</name>
</gene>
<dbReference type="EMBL" id="JARKIB010000259">
    <property type="protein sequence ID" value="KAJ7718903.1"/>
    <property type="molecule type" value="Genomic_DNA"/>
</dbReference>
<evidence type="ECO:0000313" key="2">
    <source>
        <dbReference type="EMBL" id="KAJ7718903.1"/>
    </source>
</evidence>
<comment type="caution">
    <text evidence="2">The sequence shown here is derived from an EMBL/GenBank/DDBJ whole genome shotgun (WGS) entry which is preliminary data.</text>
</comment>
<proteinExistence type="predicted"/>
<reference evidence="2" key="1">
    <citation type="submission" date="2023-03" db="EMBL/GenBank/DDBJ databases">
        <title>Massive genome expansion in bonnet fungi (Mycena s.s.) driven by repeated elements and novel gene families across ecological guilds.</title>
        <authorList>
            <consortium name="Lawrence Berkeley National Laboratory"/>
            <person name="Harder C.B."/>
            <person name="Miyauchi S."/>
            <person name="Viragh M."/>
            <person name="Kuo A."/>
            <person name="Thoen E."/>
            <person name="Andreopoulos B."/>
            <person name="Lu D."/>
            <person name="Skrede I."/>
            <person name="Drula E."/>
            <person name="Henrissat B."/>
            <person name="Morin E."/>
            <person name="Kohler A."/>
            <person name="Barry K."/>
            <person name="LaButti K."/>
            <person name="Morin E."/>
            <person name="Salamov A."/>
            <person name="Lipzen A."/>
            <person name="Mereny Z."/>
            <person name="Hegedus B."/>
            <person name="Baldrian P."/>
            <person name="Stursova M."/>
            <person name="Weitz H."/>
            <person name="Taylor A."/>
            <person name="Grigoriev I.V."/>
            <person name="Nagy L.G."/>
            <person name="Martin F."/>
            <person name="Kauserud H."/>
        </authorList>
    </citation>
    <scope>NUCLEOTIDE SEQUENCE</scope>
    <source>
        <strain evidence="2">CBHHK182m</strain>
    </source>
</reference>